<evidence type="ECO:0000313" key="5">
    <source>
        <dbReference type="Proteomes" id="UP000663864"/>
    </source>
</evidence>
<evidence type="ECO:0000256" key="2">
    <source>
        <dbReference type="ARBA" id="ARBA00023134"/>
    </source>
</evidence>
<evidence type="ECO:0000313" key="4">
    <source>
        <dbReference type="EMBL" id="CAF1435718.1"/>
    </source>
</evidence>
<reference evidence="4" key="1">
    <citation type="submission" date="2021-02" db="EMBL/GenBank/DDBJ databases">
        <authorList>
            <person name="Nowell W R."/>
        </authorList>
    </citation>
    <scope>NUCLEOTIDE SEQUENCE</scope>
</reference>
<dbReference type="Pfam" id="PF22594">
    <property type="entry name" value="GTP-eEF1A_C"/>
    <property type="match status" value="1"/>
</dbReference>
<feature type="domain" description="GTP-eEF1A C-terminal" evidence="3">
    <location>
        <begin position="1"/>
        <end position="29"/>
    </location>
</feature>
<feature type="non-terminal residue" evidence="4">
    <location>
        <position position="1"/>
    </location>
</feature>
<comment type="caution">
    <text evidence="4">The sequence shown here is derived from an EMBL/GenBank/DDBJ whole genome shotgun (WGS) entry which is preliminary data.</text>
</comment>
<dbReference type="AlphaFoldDB" id="A0A815NCB6"/>
<dbReference type="GO" id="GO:0005525">
    <property type="term" value="F:GTP binding"/>
    <property type="evidence" value="ECO:0007669"/>
    <property type="project" value="UniProtKB-KW"/>
</dbReference>
<dbReference type="EMBL" id="CAJNOT010004534">
    <property type="protein sequence ID" value="CAF1435718.1"/>
    <property type="molecule type" value="Genomic_DNA"/>
</dbReference>
<accession>A0A815NCB6</accession>
<protein>
    <recommendedName>
        <fullName evidence="3">GTP-eEF1A C-terminal domain-containing protein</fullName>
    </recommendedName>
</protein>
<dbReference type="Gene3D" id="2.40.30.10">
    <property type="entry name" value="Translation factors"/>
    <property type="match status" value="1"/>
</dbReference>
<evidence type="ECO:0000259" key="3">
    <source>
        <dbReference type="Pfam" id="PF22594"/>
    </source>
</evidence>
<sequence length="34" mass="3886">VCMETFKCFPQLGRFTLRDEGRTVAVGKVLKIIE</sequence>
<dbReference type="SUPFAM" id="SSF50465">
    <property type="entry name" value="EF-Tu/eEF-1alpha/eIF2-gamma C-terminal domain"/>
    <property type="match status" value="1"/>
</dbReference>
<dbReference type="Proteomes" id="UP000663864">
    <property type="component" value="Unassembled WGS sequence"/>
</dbReference>
<proteinExistence type="predicted"/>
<dbReference type="InterPro" id="IPR054696">
    <property type="entry name" value="GTP-eEF1A_C"/>
</dbReference>
<evidence type="ECO:0000256" key="1">
    <source>
        <dbReference type="ARBA" id="ARBA00022741"/>
    </source>
</evidence>
<organism evidence="4 5">
    <name type="scientific">Rotaria sordida</name>
    <dbReference type="NCBI Taxonomy" id="392033"/>
    <lineage>
        <taxon>Eukaryota</taxon>
        <taxon>Metazoa</taxon>
        <taxon>Spiralia</taxon>
        <taxon>Gnathifera</taxon>
        <taxon>Rotifera</taxon>
        <taxon>Eurotatoria</taxon>
        <taxon>Bdelloidea</taxon>
        <taxon>Philodinida</taxon>
        <taxon>Philodinidae</taxon>
        <taxon>Rotaria</taxon>
    </lineage>
</organism>
<gene>
    <name evidence="4" type="ORF">ZHD862_LOCUS34588</name>
</gene>
<dbReference type="InterPro" id="IPR009001">
    <property type="entry name" value="Transl_elong_EF1A/Init_IF2_C"/>
</dbReference>
<name>A0A815NCB6_9BILA</name>
<keyword evidence="1" id="KW-0547">Nucleotide-binding</keyword>
<keyword evidence="2" id="KW-0342">GTP-binding</keyword>